<dbReference type="Gene3D" id="1.10.10.10">
    <property type="entry name" value="Winged helix-like DNA-binding domain superfamily/Winged helix DNA-binding domain"/>
    <property type="match status" value="1"/>
</dbReference>
<dbReference type="RefSeq" id="WP_154700579.1">
    <property type="nucleotide sequence ID" value="NZ_PGWZ01000264.1"/>
</dbReference>
<dbReference type="AlphaFoldDB" id="A0A7Z1N6V0"/>
<keyword evidence="3" id="KW-0804">Transcription</keyword>
<keyword evidence="2" id="KW-0805">Transcription regulation</keyword>
<dbReference type="InterPro" id="IPR001034">
    <property type="entry name" value="DeoR_HTH"/>
</dbReference>
<evidence type="ECO:0000256" key="2">
    <source>
        <dbReference type="ARBA" id="ARBA00023015"/>
    </source>
</evidence>
<dbReference type="InterPro" id="IPR013196">
    <property type="entry name" value="HTH_11"/>
</dbReference>
<evidence type="ECO:0000259" key="4">
    <source>
        <dbReference type="PROSITE" id="PS51000"/>
    </source>
</evidence>
<feature type="non-terminal residue" evidence="5">
    <location>
        <position position="94"/>
    </location>
</feature>
<dbReference type="InterPro" id="IPR036390">
    <property type="entry name" value="WH_DNA-bd_sf"/>
</dbReference>
<dbReference type="SUPFAM" id="SSF46785">
    <property type="entry name" value="Winged helix' DNA-binding domain"/>
    <property type="match status" value="1"/>
</dbReference>
<evidence type="ECO:0000256" key="3">
    <source>
        <dbReference type="ARBA" id="ARBA00023163"/>
    </source>
</evidence>
<reference evidence="5 6" key="1">
    <citation type="submission" date="2017-11" db="EMBL/GenBank/DDBJ databases">
        <authorList>
            <person name="Founou R.C."/>
            <person name="Founou L."/>
            <person name="Allam M."/>
            <person name="Ismail A."/>
            <person name="Essack S.Y."/>
        </authorList>
    </citation>
    <scope>NUCLEOTIDE SEQUENCE [LARGE SCALE GENOMIC DNA]</scope>
    <source>
        <strain evidence="5 6">G703N2B1</strain>
    </source>
</reference>
<dbReference type="InterPro" id="IPR036388">
    <property type="entry name" value="WH-like_DNA-bd_sf"/>
</dbReference>
<dbReference type="Pfam" id="PF08279">
    <property type="entry name" value="HTH_11"/>
    <property type="match status" value="1"/>
</dbReference>
<dbReference type="GO" id="GO:0005988">
    <property type="term" value="P:lactose metabolic process"/>
    <property type="evidence" value="ECO:0007669"/>
    <property type="project" value="UniProtKB-KW"/>
</dbReference>
<dbReference type="PROSITE" id="PS51000">
    <property type="entry name" value="HTH_DEOR_2"/>
    <property type="match status" value="1"/>
</dbReference>
<keyword evidence="1" id="KW-0423">Lactose metabolism</keyword>
<dbReference type="InterPro" id="IPR051534">
    <property type="entry name" value="CBASS_pafABC_assoc_protein"/>
</dbReference>
<accession>A0A7Z1N6V0</accession>
<feature type="domain" description="HTH deoR-type" evidence="4">
    <location>
        <begin position="2"/>
        <end position="57"/>
    </location>
</feature>
<dbReference type="PANTHER" id="PTHR34580">
    <property type="match status" value="1"/>
</dbReference>
<organism evidence="5 6">
    <name type="scientific">Staphylococcus aureus</name>
    <dbReference type="NCBI Taxonomy" id="1280"/>
    <lineage>
        <taxon>Bacteria</taxon>
        <taxon>Bacillati</taxon>
        <taxon>Bacillota</taxon>
        <taxon>Bacilli</taxon>
        <taxon>Bacillales</taxon>
        <taxon>Staphylococcaceae</taxon>
        <taxon>Staphylococcus</taxon>
    </lineage>
</organism>
<dbReference type="EMBL" id="PGWZ01000264">
    <property type="protein sequence ID" value="PPJ76640.1"/>
    <property type="molecule type" value="Genomic_DNA"/>
</dbReference>
<gene>
    <name evidence="5" type="ORF">CV021_01725</name>
</gene>
<protein>
    <submittedName>
        <fullName evidence="5">YafY family transcriptional regulator</fullName>
    </submittedName>
</protein>
<dbReference type="Proteomes" id="UP000238775">
    <property type="component" value="Unassembled WGS sequence"/>
</dbReference>
<evidence type="ECO:0000256" key="1">
    <source>
        <dbReference type="ARBA" id="ARBA00022736"/>
    </source>
</evidence>
<name>A0A7Z1N6V0_STAAU</name>
<comment type="caution">
    <text evidence="5">The sequence shown here is derived from an EMBL/GenBank/DDBJ whole genome shotgun (WGS) entry which is preliminary data.</text>
</comment>
<proteinExistence type="predicted"/>
<evidence type="ECO:0000313" key="6">
    <source>
        <dbReference type="Proteomes" id="UP000238775"/>
    </source>
</evidence>
<sequence length="94" mass="10637">MKISRLISIILLLNERKRVSAHELSELMEVSQRTIYRDIEAINIAGIPVYSIPGVGGGFEIMENFKIDKNTFTENELASLLISNSNFPEKLKNN</sequence>
<evidence type="ECO:0000313" key="5">
    <source>
        <dbReference type="EMBL" id="PPJ76640.1"/>
    </source>
</evidence>
<dbReference type="PANTHER" id="PTHR34580:SF1">
    <property type="entry name" value="PROTEIN PAFC"/>
    <property type="match status" value="1"/>
</dbReference>
<dbReference type="GO" id="GO:0003700">
    <property type="term" value="F:DNA-binding transcription factor activity"/>
    <property type="evidence" value="ECO:0007669"/>
    <property type="project" value="InterPro"/>
</dbReference>